<feature type="compositionally biased region" description="Basic and acidic residues" evidence="1">
    <location>
        <begin position="22"/>
        <end position="34"/>
    </location>
</feature>
<name>A0ABT5EAC2_9BACT</name>
<proteinExistence type="predicted"/>
<feature type="compositionally biased region" description="Basic and acidic residues" evidence="1">
    <location>
        <begin position="198"/>
        <end position="212"/>
    </location>
</feature>
<feature type="region of interest" description="Disordered" evidence="1">
    <location>
        <begin position="1"/>
        <end position="103"/>
    </location>
</feature>
<evidence type="ECO:0000313" key="2">
    <source>
        <dbReference type="EMBL" id="MDC0721726.1"/>
    </source>
</evidence>
<evidence type="ECO:0000313" key="3">
    <source>
        <dbReference type="Proteomes" id="UP001221686"/>
    </source>
</evidence>
<dbReference type="Proteomes" id="UP001221686">
    <property type="component" value="Unassembled WGS sequence"/>
</dbReference>
<reference evidence="2 3" key="1">
    <citation type="submission" date="2022-11" db="EMBL/GenBank/DDBJ databases">
        <title>Minimal conservation of predation-associated metabolite biosynthetic gene clusters underscores biosynthetic potential of Myxococcota including descriptions for ten novel species: Archangium lansinium sp. nov., Myxococcus landrumus sp. nov., Nannocystis bai.</title>
        <authorList>
            <person name="Ahearne A."/>
            <person name="Stevens C."/>
            <person name="Dowd S."/>
        </authorList>
    </citation>
    <scope>NUCLEOTIDE SEQUENCE [LARGE SCALE GENOMIC DNA]</scope>
    <source>
        <strain evidence="2 3">BB15-2</strain>
    </source>
</reference>
<comment type="caution">
    <text evidence="2">The sequence shown here is derived from an EMBL/GenBank/DDBJ whole genome shotgun (WGS) entry which is preliminary data.</text>
</comment>
<feature type="compositionally biased region" description="Basic and acidic residues" evidence="1">
    <location>
        <begin position="57"/>
        <end position="75"/>
    </location>
</feature>
<organism evidence="2 3">
    <name type="scientific">Nannocystis bainbridge</name>
    <dbReference type="NCBI Taxonomy" id="2995303"/>
    <lineage>
        <taxon>Bacteria</taxon>
        <taxon>Pseudomonadati</taxon>
        <taxon>Myxococcota</taxon>
        <taxon>Polyangia</taxon>
        <taxon>Nannocystales</taxon>
        <taxon>Nannocystaceae</taxon>
        <taxon>Nannocystis</taxon>
    </lineage>
</organism>
<keyword evidence="3" id="KW-1185">Reference proteome</keyword>
<gene>
    <name evidence="2" type="ORF">POL25_32760</name>
</gene>
<sequence>MTLEESESGETVVIEQSSDGRVTCERGKQSKSERAANQAPRVAKTTAEAPTAAPTKRAAEKPREGETRAAKDKPRAKAAAKKSPATRPAGPQNGSRRTSLEWVPVKDHEYDGFAAPSGAGQFKALIAQDTQWALFYELKGTWPKHIGCFRKVANAKKRAQELHDAGWPESEFGPVTAGQIARACPTPAGRADEEAEKGEERRATPKAEEKSAPPKPAPKAKEKPAGPKPEEKPASPEPEPKGPSKSEAAQDQELMRGFTSEIEKALDEDEDEDD</sequence>
<accession>A0ABT5EAC2</accession>
<dbReference type="RefSeq" id="WP_272090232.1">
    <property type="nucleotide sequence ID" value="NZ_JAQNDL010000003.1"/>
</dbReference>
<evidence type="ECO:0000256" key="1">
    <source>
        <dbReference type="SAM" id="MobiDB-lite"/>
    </source>
</evidence>
<feature type="compositionally biased region" description="Basic and acidic residues" evidence="1">
    <location>
        <begin position="219"/>
        <end position="244"/>
    </location>
</feature>
<protein>
    <submittedName>
        <fullName evidence="2">Uncharacterized protein</fullName>
    </submittedName>
</protein>
<feature type="compositionally biased region" description="Low complexity" evidence="1">
    <location>
        <begin position="43"/>
        <end position="56"/>
    </location>
</feature>
<dbReference type="EMBL" id="JAQNDL010000003">
    <property type="protein sequence ID" value="MDC0721726.1"/>
    <property type="molecule type" value="Genomic_DNA"/>
</dbReference>
<feature type="region of interest" description="Disordered" evidence="1">
    <location>
        <begin position="162"/>
        <end position="274"/>
    </location>
</feature>